<comment type="similarity">
    <text evidence="12">Belongs to the LpxC family.</text>
</comment>
<evidence type="ECO:0000256" key="12">
    <source>
        <dbReference type="HAMAP-Rule" id="MF_00388"/>
    </source>
</evidence>
<dbReference type="HAMAP" id="MF_00388">
    <property type="entry name" value="LpxC"/>
    <property type="match status" value="1"/>
</dbReference>
<dbReference type="GO" id="GO:0016020">
    <property type="term" value="C:membrane"/>
    <property type="evidence" value="ECO:0007669"/>
    <property type="project" value="GOC"/>
</dbReference>
<dbReference type="Gene3D" id="3.30.1700.10">
    <property type="entry name" value="lpxc deacetylase, domain 2"/>
    <property type="match status" value="1"/>
</dbReference>
<accession>A0A9D9HDS1</accession>
<evidence type="ECO:0000256" key="9">
    <source>
        <dbReference type="ARBA" id="ARBA00022833"/>
    </source>
</evidence>
<gene>
    <name evidence="12" type="primary">lpxC</name>
    <name evidence="13" type="ORF">IAC29_00970</name>
</gene>
<comment type="catalytic activity">
    <reaction evidence="11 12">
        <text>a UDP-3-O-[(3R)-3-hydroxyacyl]-N-acetyl-alpha-D-glucosamine + H2O = a UDP-3-O-[(3R)-3-hydroxyacyl]-alpha-D-glucosamine + acetate</text>
        <dbReference type="Rhea" id="RHEA:67816"/>
        <dbReference type="ChEBI" id="CHEBI:15377"/>
        <dbReference type="ChEBI" id="CHEBI:30089"/>
        <dbReference type="ChEBI" id="CHEBI:137740"/>
        <dbReference type="ChEBI" id="CHEBI:173225"/>
        <dbReference type="EC" id="3.5.1.108"/>
    </reaction>
</comment>
<evidence type="ECO:0000256" key="2">
    <source>
        <dbReference type="ARBA" id="ARBA00002923"/>
    </source>
</evidence>
<dbReference type="GO" id="GO:0009245">
    <property type="term" value="P:lipid A biosynthetic process"/>
    <property type="evidence" value="ECO:0007669"/>
    <property type="project" value="UniProtKB-UniRule"/>
</dbReference>
<dbReference type="EC" id="3.5.1.108" evidence="4 12"/>
<reference evidence="13" key="1">
    <citation type="submission" date="2020-10" db="EMBL/GenBank/DDBJ databases">
        <authorList>
            <person name="Gilroy R."/>
        </authorList>
    </citation>
    <scope>NUCLEOTIDE SEQUENCE</scope>
    <source>
        <strain evidence="13">20514</strain>
    </source>
</reference>
<name>A0A9D9HDS1_9BACT</name>
<feature type="binding site" evidence="12">
    <location>
        <position position="261"/>
    </location>
    <ligand>
        <name>Zn(2+)</name>
        <dbReference type="ChEBI" id="CHEBI:29105"/>
    </ligand>
</feature>
<dbReference type="GO" id="GO:0046872">
    <property type="term" value="F:metal ion binding"/>
    <property type="evidence" value="ECO:0007669"/>
    <property type="project" value="UniProtKB-KW"/>
</dbReference>
<dbReference type="InterPro" id="IPR015870">
    <property type="entry name" value="UDP-acyl_N-AcGlcN_deAcase_N"/>
</dbReference>
<sequence>MKQLQQTLRKSYSFEGKGLHTGKVAGMTINPAPAGSGILFRRTDISKDLYIEAFADYVSSTDRSTTLTKEGVSVVTVEHLLSALTGMGIDNAIIDLDNVEVPILDGSGKPYIDAIWKDGIVTQDAPRKYIELDREITVTSEKTGSSITVTPSDKPSFDVNIDFNSKVLGLQNAHWDTSVDYAGEIGICRTFVFFHEIEYLFKNNLIKGGDVENAIVIVEYPVSREQLEHMSKLFNVPMLERCENGYLNNLQLRFSNECARHKLLDLIGDFRLVGGFLKAEVKAVRPGHTINTNAAREIRKMLNTGKL</sequence>
<evidence type="ECO:0000256" key="1">
    <source>
        <dbReference type="ARBA" id="ARBA00001947"/>
    </source>
</evidence>
<evidence type="ECO:0000313" key="14">
    <source>
        <dbReference type="Proteomes" id="UP000810252"/>
    </source>
</evidence>
<dbReference type="Proteomes" id="UP000810252">
    <property type="component" value="Unassembled WGS sequence"/>
</dbReference>
<comment type="pathway">
    <text evidence="3 12">Glycolipid biosynthesis; lipid IV(A) biosynthesis; lipid IV(A) from (3R)-3-hydroxytetradecanoyl-[acyl-carrier-protein] and UDP-N-acetyl-alpha-D-glucosamine: step 2/6.</text>
</comment>
<evidence type="ECO:0000256" key="8">
    <source>
        <dbReference type="ARBA" id="ARBA00022801"/>
    </source>
</evidence>
<keyword evidence="10 12" id="KW-0443">Lipid metabolism</keyword>
<feature type="binding site" evidence="12">
    <location>
        <position position="265"/>
    </location>
    <ligand>
        <name>Zn(2+)</name>
        <dbReference type="ChEBI" id="CHEBI:29105"/>
    </ligand>
</feature>
<reference evidence="13" key="2">
    <citation type="journal article" date="2021" name="PeerJ">
        <title>Extensive microbial diversity within the chicken gut microbiome revealed by metagenomics and culture.</title>
        <authorList>
            <person name="Gilroy R."/>
            <person name="Ravi A."/>
            <person name="Getino M."/>
            <person name="Pursley I."/>
            <person name="Horton D.L."/>
            <person name="Alikhan N.F."/>
            <person name="Baker D."/>
            <person name="Gharbi K."/>
            <person name="Hall N."/>
            <person name="Watson M."/>
            <person name="Adriaenssens E.M."/>
            <person name="Foster-Nyarko E."/>
            <person name="Jarju S."/>
            <person name="Secka A."/>
            <person name="Antonio M."/>
            <person name="Oren A."/>
            <person name="Chaudhuri R.R."/>
            <person name="La Ragione R."/>
            <person name="Hildebrand F."/>
            <person name="Pallen M.J."/>
        </authorList>
    </citation>
    <scope>NUCLEOTIDE SEQUENCE</scope>
    <source>
        <strain evidence="13">20514</strain>
    </source>
</reference>
<dbReference type="Gene3D" id="3.30.230.20">
    <property type="entry name" value="lpxc deacetylase, domain 1"/>
    <property type="match status" value="1"/>
</dbReference>
<comment type="function">
    <text evidence="2 12">Catalyzes the hydrolysis of UDP-3-O-myristoyl-N-acetylglucosamine to form UDP-3-O-myristoylglucosamine and acetate, the committed step in lipid A biosynthesis.</text>
</comment>
<dbReference type="GO" id="GO:0103117">
    <property type="term" value="F:UDP-3-O-acyl-N-acetylglucosamine deacetylase activity"/>
    <property type="evidence" value="ECO:0007669"/>
    <property type="project" value="UniProtKB-UniRule"/>
</dbReference>
<dbReference type="Pfam" id="PF03331">
    <property type="entry name" value="LpxC"/>
    <property type="match status" value="2"/>
</dbReference>
<keyword evidence="6 12" id="KW-0441">Lipid A biosynthesis</keyword>
<comment type="caution">
    <text evidence="13">The sequence shown here is derived from an EMBL/GenBank/DDBJ whole genome shotgun (WGS) entry which is preliminary data.</text>
</comment>
<dbReference type="PANTHER" id="PTHR33694:SF1">
    <property type="entry name" value="UDP-3-O-ACYL-N-ACETYLGLUCOSAMINE DEACETYLASE 1, MITOCHONDRIAL-RELATED"/>
    <property type="match status" value="1"/>
</dbReference>
<feature type="binding site" evidence="12">
    <location>
        <position position="79"/>
    </location>
    <ligand>
        <name>Zn(2+)</name>
        <dbReference type="ChEBI" id="CHEBI:29105"/>
    </ligand>
</feature>
<dbReference type="SUPFAM" id="SSF54211">
    <property type="entry name" value="Ribosomal protein S5 domain 2-like"/>
    <property type="match status" value="2"/>
</dbReference>
<comment type="cofactor">
    <cofactor evidence="1 12">
        <name>Zn(2+)</name>
        <dbReference type="ChEBI" id="CHEBI:29105"/>
    </cofactor>
</comment>
<evidence type="ECO:0000256" key="7">
    <source>
        <dbReference type="ARBA" id="ARBA00022723"/>
    </source>
</evidence>
<dbReference type="InterPro" id="IPR004463">
    <property type="entry name" value="UDP-acyl_GlcNac_deAcase"/>
</dbReference>
<evidence type="ECO:0000256" key="6">
    <source>
        <dbReference type="ARBA" id="ARBA00022556"/>
    </source>
</evidence>
<keyword evidence="5 12" id="KW-0444">Lipid biosynthesis</keyword>
<keyword evidence="8 12" id="KW-0378">Hydrolase</keyword>
<evidence type="ECO:0000313" key="13">
    <source>
        <dbReference type="EMBL" id="MBO8447826.1"/>
    </source>
</evidence>
<dbReference type="EMBL" id="JADIMQ010000013">
    <property type="protein sequence ID" value="MBO8447826.1"/>
    <property type="molecule type" value="Genomic_DNA"/>
</dbReference>
<dbReference type="AlphaFoldDB" id="A0A9D9HDS1"/>
<dbReference type="PANTHER" id="PTHR33694">
    <property type="entry name" value="UDP-3-O-ACYL-N-ACETYLGLUCOSAMINE DEACETYLASE 1, MITOCHONDRIAL-RELATED"/>
    <property type="match status" value="1"/>
</dbReference>
<evidence type="ECO:0000256" key="3">
    <source>
        <dbReference type="ARBA" id="ARBA00005002"/>
    </source>
</evidence>
<evidence type="ECO:0000256" key="5">
    <source>
        <dbReference type="ARBA" id="ARBA00022516"/>
    </source>
</evidence>
<organism evidence="13 14">
    <name type="scientific">Candidatus Cryptobacteroides merdigallinarum</name>
    <dbReference type="NCBI Taxonomy" id="2840770"/>
    <lineage>
        <taxon>Bacteria</taxon>
        <taxon>Pseudomonadati</taxon>
        <taxon>Bacteroidota</taxon>
        <taxon>Bacteroidia</taxon>
        <taxon>Bacteroidales</taxon>
        <taxon>Candidatus Cryptobacteroides</taxon>
    </lineage>
</organism>
<proteinExistence type="inferred from homology"/>
<protein>
    <recommendedName>
        <fullName evidence="4 12">UDP-3-O-acyl-N-acetylglucosamine deacetylase</fullName>
        <shortName evidence="12">UDP-3-O-acyl-GlcNAc deacetylase</shortName>
        <ecNumber evidence="4 12">3.5.1.108</ecNumber>
    </recommendedName>
    <alternativeName>
        <fullName evidence="12">UDP-3-O-[R-3-hydroxymyristoyl]-N-acetylglucosamine deacetylase</fullName>
    </alternativeName>
</protein>
<keyword evidence="9 12" id="KW-0862">Zinc</keyword>
<dbReference type="InterPro" id="IPR020568">
    <property type="entry name" value="Ribosomal_Su5_D2-typ_SF"/>
</dbReference>
<dbReference type="InterPro" id="IPR011334">
    <property type="entry name" value="UDP-acyl_GlcNac_deAcase_C"/>
</dbReference>
<evidence type="ECO:0000256" key="11">
    <source>
        <dbReference type="ARBA" id="ARBA00024535"/>
    </source>
</evidence>
<feature type="active site" description="Proton donor" evidence="12">
    <location>
        <position position="288"/>
    </location>
</feature>
<keyword evidence="7 12" id="KW-0479">Metal-binding</keyword>
<evidence type="ECO:0000256" key="10">
    <source>
        <dbReference type="ARBA" id="ARBA00023098"/>
    </source>
</evidence>
<evidence type="ECO:0000256" key="4">
    <source>
        <dbReference type="ARBA" id="ARBA00012745"/>
    </source>
</evidence>